<evidence type="ECO:0000313" key="2">
    <source>
        <dbReference type="Proteomes" id="UP000320735"/>
    </source>
</evidence>
<keyword evidence="2" id="KW-1185">Reference proteome</keyword>
<evidence type="ECO:0000313" key="1">
    <source>
        <dbReference type="EMBL" id="TWU08834.1"/>
    </source>
</evidence>
<name>A0A5C6BEE9_9PLAN</name>
<organism evidence="1 2">
    <name type="scientific">Symmachiella macrocystis</name>
    <dbReference type="NCBI Taxonomy" id="2527985"/>
    <lineage>
        <taxon>Bacteria</taxon>
        <taxon>Pseudomonadati</taxon>
        <taxon>Planctomycetota</taxon>
        <taxon>Planctomycetia</taxon>
        <taxon>Planctomycetales</taxon>
        <taxon>Planctomycetaceae</taxon>
        <taxon>Symmachiella</taxon>
    </lineage>
</organism>
<dbReference type="Proteomes" id="UP000320735">
    <property type="component" value="Unassembled WGS sequence"/>
</dbReference>
<gene>
    <name evidence="1" type="ORF">CA54_40710</name>
</gene>
<accession>A0A5C6BEE9</accession>
<dbReference type="AlphaFoldDB" id="A0A5C6BEE9"/>
<reference evidence="1 2" key="1">
    <citation type="submission" date="2019-02" db="EMBL/GenBank/DDBJ databases">
        <title>Deep-cultivation of Planctomycetes and their phenomic and genomic characterization uncovers novel biology.</title>
        <authorList>
            <person name="Wiegand S."/>
            <person name="Jogler M."/>
            <person name="Boedeker C."/>
            <person name="Pinto D."/>
            <person name="Vollmers J."/>
            <person name="Rivas-Marin E."/>
            <person name="Kohn T."/>
            <person name="Peeters S.H."/>
            <person name="Heuer A."/>
            <person name="Rast P."/>
            <person name="Oberbeckmann S."/>
            <person name="Bunk B."/>
            <person name="Jeske O."/>
            <person name="Meyerdierks A."/>
            <person name="Storesund J.E."/>
            <person name="Kallscheuer N."/>
            <person name="Luecker S."/>
            <person name="Lage O.M."/>
            <person name="Pohl T."/>
            <person name="Merkel B.J."/>
            <person name="Hornburger P."/>
            <person name="Mueller R.-W."/>
            <person name="Bruemmer F."/>
            <person name="Labrenz M."/>
            <person name="Spormann A.M."/>
            <person name="Op Den Camp H."/>
            <person name="Overmann J."/>
            <person name="Amann R."/>
            <person name="Jetten M.S.M."/>
            <person name="Mascher T."/>
            <person name="Medema M.H."/>
            <person name="Devos D.P."/>
            <person name="Kaster A.-K."/>
            <person name="Ovreas L."/>
            <person name="Rohde M."/>
            <person name="Galperin M.Y."/>
            <person name="Jogler C."/>
        </authorList>
    </citation>
    <scope>NUCLEOTIDE SEQUENCE [LARGE SCALE GENOMIC DNA]</scope>
    <source>
        <strain evidence="1 2">CA54</strain>
    </source>
</reference>
<protein>
    <submittedName>
        <fullName evidence="1">Uncharacterized protein</fullName>
    </submittedName>
</protein>
<dbReference type="RefSeq" id="WP_197532620.1">
    <property type="nucleotide sequence ID" value="NZ_SJPP01000002.1"/>
</dbReference>
<sequence>MTTVSTSRDVMIDPFGEDTEPISKICKTILGKPSAQTVWRWSRINRGNKHFHGEA</sequence>
<proteinExistence type="predicted"/>
<dbReference type="EMBL" id="SJPP01000002">
    <property type="protein sequence ID" value="TWU08834.1"/>
    <property type="molecule type" value="Genomic_DNA"/>
</dbReference>
<comment type="caution">
    <text evidence="1">The sequence shown here is derived from an EMBL/GenBank/DDBJ whole genome shotgun (WGS) entry which is preliminary data.</text>
</comment>